<feature type="domain" description="Thiamine pyrophosphate enzyme central" evidence="11">
    <location>
        <begin position="220"/>
        <end position="353"/>
    </location>
</feature>
<evidence type="ECO:0000256" key="8">
    <source>
        <dbReference type="ARBA" id="ARBA00023239"/>
    </source>
</evidence>
<dbReference type="SUPFAM" id="SSF52518">
    <property type="entry name" value="Thiamin diphosphate-binding fold (THDP-binding)"/>
    <property type="match status" value="2"/>
</dbReference>
<dbReference type="InterPro" id="IPR012000">
    <property type="entry name" value="Thiamin_PyroP_enz_cen_dom"/>
</dbReference>
<dbReference type="GO" id="GO:0000949">
    <property type="term" value="P:aromatic amino acid family catabolic process to alcohol via Ehrlich pathway"/>
    <property type="evidence" value="ECO:0007669"/>
    <property type="project" value="TreeGrafter"/>
</dbReference>
<dbReference type="InterPro" id="IPR011766">
    <property type="entry name" value="TPP_enzyme_TPP-bd"/>
</dbReference>
<dbReference type="GO" id="GO:0005634">
    <property type="term" value="C:nucleus"/>
    <property type="evidence" value="ECO:0007669"/>
    <property type="project" value="TreeGrafter"/>
</dbReference>
<dbReference type="InterPro" id="IPR047213">
    <property type="entry name" value="TPP_PYR_PDC_IPDC-like"/>
</dbReference>
<evidence type="ECO:0000313" key="14">
    <source>
        <dbReference type="EMBL" id="KAK5111036.1"/>
    </source>
</evidence>
<dbReference type="PANTHER" id="PTHR43452">
    <property type="entry name" value="PYRUVATE DECARBOXYLASE"/>
    <property type="match status" value="1"/>
</dbReference>
<dbReference type="EMBL" id="JAVRRL010000043">
    <property type="protein sequence ID" value="KAK5111036.1"/>
    <property type="molecule type" value="Genomic_DNA"/>
</dbReference>
<dbReference type="PANTHER" id="PTHR43452:SF30">
    <property type="entry name" value="PYRUVATE DECARBOXYLASE ISOZYME 1-RELATED"/>
    <property type="match status" value="1"/>
</dbReference>
<dbReference type="CDD" id="cd02005">
    <property type="entry name" value="TPP_PDC_IPDC"/>
    <property type="match status" value="1"/>
</dbReference>
<evidence type="ECO:0000256" key="9">
    <source>
        <dbReference type="PIRSR" id="PIRSR036565-2"/>
    </source>
</evidence>
<feature type="binding site" evidence="9">
    <location>
        <position position="492"/>
    </location>
    <ligand>
        <name>Mg(2+)</name>
        <dbReference type="ChEBI" id="CHEBI:18420"/>
    </ligand>
</feature>
<dbReference type="Pfam" id="PF02776">
    <property type="entry name" value="TPP_enzyme_N"/>
    <property type="match status" value="1"/>
</dbReference>
<sequence>MATIPLGLYLWKRIHQCGIDHIFGVPGDFNLAYEDYAQNLLDHIYHVDGLEWVGNTNESVLRPLYKLNAAYATDGYARTSGNAGCFVTTHGVGELSALNGVAGSMTEQIKVIHVVGQTTRPMQKNNMMIHHSIGFNPDHQIFSKASQGFRVAAAELQSEEGATDEIDRVLRECFVQSKPVYIFFPLDLVDKPVSAKALEKPLNLYPDADQSKIDEAAKASLEALYASENPALYVDCLGQRHQAQDEIRELADKLSIPTYHSNMGKGVVDQDRPYFVGWYNGLVSPVGIQAVFEQSDLLLIVGNLPSDTNSGGFSRKLPPAKSCSIDSESVTVKGTNYPDIPIKAFLQAMLKALSQDKIPKPTLPKIPKQQPEADADSKTITQSWIWQRIADHLQPHDVLLGETGTAGFGLPDTINWPKDVTWITQTYYGSIGYATPAAFGSEIALRGVGRRKGIQGGRTVLVTGDGSLMLTVQELGNMIKHSCAPLVFIINNEGYTIERIIHGARQSYNDITPFNYGHLLPFFNMPAAEAKKNFHRATTKAELEEILAKDQLKSPKAMQVVEVVMEMLDVPWGLPTQLALRGEEAVKEMKEAGFKAPRRVGRA</sequence>
<evidence type="ECO:0000256" key="5">
    <source>
        <dbReference type="ARBA" id="ARBA00022793"/>
    </source>
</evidence>
<keyword evidence="8" id="KW-0456">Lyase</keyword>
<name>A0AAN7TPT8_9PEZI</name>
<accession>A0AAN7TPT8</accession>
<dbReference type="InterPro" id="IPR029061">
    <property type="entry name" value="THDP-binding"/>
</dbReference>
<evidence type="ECO:0000256" key="7">
    <source>
        <dbReference type="ARBA" id="ARBA00023052"/>
    </source>
</evidence>
<dbReference type="CDD" id="cd07038">
    <property type="entry name" value="TPP_PYR_PDC_IPDC_like"/>
    <property type="match status" value="1"/>
</dbReference>
<evidence type="ECO:0000259" key="13">
    <source>
        <dbReference type="Pfam" id="PF02776"/>
    </source>
</evidence>
<evidence type="ECO:0000259" key="12">
    <source>
        <dbReference type="Pfam" id="PF02775"/>
    </source>
</evidence>
<dbReference type="InterPro" id="IPR047214">
    <property type="entry name" value="TPP_PDC_IPDC"/>
</dbReference>
<dbReference type="AlphaFoldDB" id="A0AAN7TPT8"/>
<comment type="cofactor">
    <cofactor evidence="9">
        <name>Mg(2+)</name>
        <dbReference type="ChEBI" id="CHEBI:18420"/>
    </cofactor>
    <text evidence="9">Binds 1 Mg(2+) per subunit.</text>
</comment>
<dbReference type="Proteomes" id="UP001310890">
    <property type="component" value="Unassembled WGS sequence"/>
</dbReference>
<protein>
    <recommendedName>
        <fullName evidence="3">Pyruvate decarboxylase</fullName>
    </recommendedName>
</protein>
<evidence type="ECO:0000256" key="1">
    <source>
        <dbReference type="ARBA" id="ARBA00001964"/>
    </source>
</evidence>
<gene>
    <name evidence="14" type="ORF">LTR62_005411</name>
</gene>
<dbReference type="GO" id="GO:0005829">
    <property type="term" value="C:cytosol"/>
    <property type="evidence" value="ECO:0007669"/>
    <property type="project" value="TreeGrafter"/>
</dbReference>
<dbReference type="Gene3D" id="3.40.50.970">
    <property type="match status" value="2"/>
</dbReference>
<dbReference type="GO" id="GO:0004737">
    <property type="term" value="F:pyruvate decarboxylase activity"/>
    <property type="evidence" value="ECO:0007669"/>
    <property type="project" value="TreeGrafter"/>
</dbReference>
<dbReference type="Pfam" id="PF00205">
    <property type="entry name" value="TPP_enzyme_M"/>
    <property type="match status" value="1"/>
</dbReference>
<evidence type="ECO:0000256" key="4">
    <source>
        <dbReference type="ARBA" id="ARBA00022723"/>
    </source>
</evidence>
<keyword evidence="4 9" id="KW-0479">Metal-binding</keyword>
<dbReference type="GO" id="GO:0030976">
    <property type="term" value="F:thiamine pyrophosphate binding"/>
    <property type="evidence" value="ECO:0007669"/>
    <property type="project" value="InterPro"/>
</dbReference>
<proteinExistence type="inferred from homology"/>
<dbReference type="Gene3D" id="3.40.50.1220">
    <property type="entry name" value="TPP-binding domain"/>
    <property type="match status" value="1"/>
</dbReference>
<dbReference type="SUPFAM" id="SSF52467">
    <property type="entry name" value="DHS-like NAD/FAD-binding domain"/>
    <property type="match status" value="1"/>
</dbReference>
<dbReference type="InterPro" id="IPR029035">
    <property type="entry name" value="DHS-like_NAD/FAD-binding_dom"/>
</dbReference>
<evidence type="ECO:0000259" key="11">
    <source>
        <dbReference type="Pfam" id="PF00205"/>
    </source>
</evidence>
<reference evidence="14" key="1">
    <citation type="submission" date="2023-08" db="EMBL/GenBank/DDBJ databases">
        <title>Black Yeasts Isolated from many extreme environments.</title>
        <authorList>
            <person name="Coleine C."/>
            <person name="Stajich J.E."/>
            <person name="Selbmann L."/>
        </authorList>
    </citation>
    <scope>NUCLEOTIDE SEQUENCE</scope>
    <source>
        <strain evidence="14">CCFEE 5401</strain>
    </source>
</reference>
<evidence type="ECO:0000256" key="6">
    <source>
        <dbReference type="ARBA" id="ARBA00022842"/>
    </source>
</evidence>
<dbReference type="GO" id="GO:0000287">
    <property type="term" value="F:magnesium ion binding"/>
    <property type="evidence" value="ECO:0007669"/>
    <property type="project" value="InterPro"/>
</dbReference>
<comment type="cofactor">
    <cofactor evidence="1">
        <name>thiamine diphosphate</name>
        <dbReference type="ChEBI" id="CHEBI:58937"/>
    </cofactor>
</comment>
<evidence type="ECO:0000256" key="10">
    <source>
        <dbReference type="RuleBase" id="RU362132"/>
    </source>
</evidence>
<keyword evidence="5" id="KW-0210">Decarboxylase</keyword>
<dbReference type="FunFam" id="3.40.50.970:FF:000024">
    <property type="entry name" value="Pyruvate decarboxylase isozyme"/>
    <property type="match status" value="1"/>
</dbReference>
<keyword evidence="7 10" id="KW-0786">Thiamine pyrophosphate</keyword>
<evidence type="ECO:0000256" key="2">
    <source>
        <dbReference type="ARBA" id="ARBA00007812"/>
    </source>
</evidence>
<dbReference type="InterPro" id="IPR012110">
    <property type="entry name" value="PDC/IPDC-like"/>
</dbReference>
<feature type="binding site" evidence="9">
    <location>
        <position position="494"/>
    </location>
    <ligand>
        <name>Mg(2+)</name>
        <dbReference type="ChEBI" id="CHEBI:18420"/>
    </ligand>
</feature>
<feature type="binding site" evidence="9">
    <location>
        <position position="465"/>
    </location>
    <ligand>
        <name>Mg(2+)</name>
        <dbReference type="ChEBI" id="CHEBI:18420"/>
    </ligand>
</feature>
<dbReference type="PIRSF" id="PIRSF036565">
    <property type="entry name" value="Pyruvt_ip_decrb"/>
    <property type="match status" value="1"/>
</dbReference>
<keyword evidence="6 9" id="KW-0460">Magnesium</keyword>
<dbReference type="InterPro" id="IPR012001">
    <property type="entry name" value="Thiamin_PyroP_enz_TPP-bd_dom"/>
</dbReference>
<dbReference type="Pfam" id="PF02775">
    <property type="entry name" value="TPP_enzyme_C"/>
    <property type="match status" value="1"/>
</dbReference>
<feature type="domain" description="Thiamine pyrophosphate enzyme TPP-binding" evidence="12">
    <location>
        <begin position="417"/>
        <end position="550"/>
    </location>
</feature>
<evidence type="ECO:0000256" key="3">
    <source>
        <dbReference type="ARBA" id="ARBA00014422"/>
    </source>
</evidence>
<comment type="similarity">
    <text evidence="2 10">Belongs to the TPP enzyme family.</text>
</comment>
<organism evidence="14 15">
    <name type="scientific">Meristemomyces frigidus</name>
    <dbReference type="NCBI Taxonomy" id="1508187"/>
    <lineage>
        <taxon>Eukaryota</taxon>
        <taxon>Fungi</taxon>
        <taxon>Dikarya</taxon>
        <taxon>Ascomycota</taxon>
        <taxon>Pezizomycotina</taxon>
        <taxon>Dothideomycetes</taxon>
        <taxon>Dothideomycetidae</taxon>
        <taxon>Mycosphaerellales</taxon>
        <taxon>Teratosphaeriaceae</taxon>
        <taxon>Meristemomyces</taxon>
    </lineage>
</organism>
<comment type="caution">
    <text evidence="14">The sequence shown here is derived from an EMBL/GenBank/DDBJ whole genome shotgun (WGS) entry which is preliminary data.</text>
</comment>
<feature type="domain" description="Thiamine pyrophosphate enzyme N-terminal TPP-binding" evidence="13">
    <location>
        <begin position="9"/>
        <end position="127"/>
    </location>
</feature>
<evidence type="ECO:0000313" key="15">
    <source>
        <dbReference type="Proteomes" id="UP001310890"/>
    </source>
</evidence>